<dbReference type="InterPro" id="IPR018086">
    <property type="entry name" value="NADH_UbQ_OxRdtase_su1_CS"/>
</dbReference>
<feature type="transmembrane region" description="Helical" evidence="8">
    <location>
        <begin position="114"/>
        <end position="135"/>
    </location>
</feature>
<sequence length="353" mass="40386">MIYTLMEWMESMEYLLMAMMFMVGLLLSVAYLTVAERKTMAYMQRRLGPNAVGYYGVLMAMADALKLLVKEMVLVHNGEYMYMMGGPLMTLYSVLMSFGVVPLNTGLGMMEGEYSLMFLLGSGSLGVLGTVMVGWMSNSKYTMLASVRTTAQLMSYELMLTTMVFMMVLLVNSLNMELMMENQVYMNYMMPLLPLCMMYFMAALAETARPPFDNMEAESELVSGHMTELSASPFVIFFLSEYTSMVLMSVLTMTFFFGGYLSWPLDINNLLFLDLLPQNNLYWFIEGLIFSGLFIMKTNFFLFTYIWVRASFPRLRFDLLILFCWYVLLPLLFAFCLFMPCVLFAGNGLALIV</sequence>
<comment type="similarity">
    <text evidence="2 6">Belongs to the complex I subunit 1 family.</text>
</comment>
<geneLocation type="mitochondrion" evidence="9"/>
<dbReference type="GO" id="GO:0008137">
    <property type="term" value="F:NADH dehydrogenase (ubiquinone) activity"/>
    <property type="evidence" value="ECO:0007669"/>
    <property type="project" value="UniProtKB-EC"/>
</dbReference>
<feature type="transmembrane region" description="Helical" evidence="8">
    <location>
        <begin position="186"/>
        <end position="205"/>
    </location>
</feature>
<feature type="transmembrane region" description="Helical" evidence="8">
    <location>
        <begin position="281"/>
        <end position="308"/>
    </location>
</feature>
<feature type="transmembrane region" description="Helical" evidence="8">
    <location>
        <begin position="12"/>
        <end position="32"/>
    </location>
</feature>
<name>A0A2U9RCC6_PICKU</name>
<evidence type="ECO:0000256" key="1">
    <source>
        <dbReference type="ARBA" id="ARBA00004141"/>
    </source>
</evidence>
<dbReference type="PROSITE" id="PS00667">
    <property type="entry name" value="COMPLEX1_ND1_1"/>
    <property type="match status" value="1"/>
</dbReference>
<accession>A0A2U9RCC6</accession>
<feature type="transmembrane region" description="Helical" evidence="8">
    <location>
        <begin position="81"/>
        <end position="102"/>
    </location>
</feature>
<proteinExistence type="inferred from homology"/>
<dbReference type="AlphaFoldDB" id="A0A2U9RCC6"/>
<keyword evidence="7 9" id="KW-0496">Mitochondrion</keyword>
<evidence type="ECO:0000256" key="4">
    <source>
        <dbReference type="ARBA" id="ARBA00022989"/>
    </source>
</evidence>
<dbReference type="OrthoDB" id="531329at2759"/>
<feature type="transmembrane region" description="Helical" evidence="8">
    <location>
        <begin position="320"/>
        <end position="345"/>
    </location>
</feature>
<keyword evidence="4 8" id="KW-1133">Transmembrane helix</keyword>
<feature type="transmembrane region" description="Helical" evidence="8">
    <location>
        <begin position="234"/>
        <end position="261"/>
    </location>
</feature>
<feature type="transmembrane region" description="Helical" evidence="8">
    <location>
        <begin position="52"/>
        <end position="69"/>
    </location>
</feature>
<dbReference type="EMBL" id="CP028778">
    <property type="protein sequence ID" value="AWU78548.1"/>
    <property type="molecule type" value="Genomic_DNA"/>
</dbReference>
<organism evidence="9 10">
    <name type="scientific">Pichia kudriavzevii</name>
    <name type="common">Yeast</name>
    <name type="synonym">Issatchenkia orientalis</name>
    <dbReference type="NCBI Taxonomy" id="4909"/>
    <lineage>
        <taxon>Eukaryota</taxon>
        <taxon>Fungi</taxon>
        <taxon>Dikarya</taxon>
        <taxon>Ascomycota</taxon>
        <taxon>Saccharomycotina</taxon>
        <taxon>Pichiomycetes</taxon>
        <taxon>Pichiales</taxon>
        <taxon>Pichiaceae</taxon>
        <taxon>Pichia</taxon>
    </lineage>
</organism>
<dbReference type="GO" id="GO:0009060">
    <property type="term" value="P:aerobic respiration"/>
    <property type="evidence" value="ECO:0007669"/>
    <property type="project" value="TreeGrafter"/>
</dbReference>
<keyword evidence="10" id="KW-1185">Reference proteome</keyword>
<protein>
    <recommendedName>
        <fullName evidence="7">NADH-ubiquinone oxidoreductase chain 1</fullName>
        <ecNumber evidence="7">7.1.1.2</ecNumber>
    </recommendedName>
</protein>
<evidence type="ECO:0000256" key="6">
    <source>
        <dbReference type="RuleBase" id="RU000471"/>
    </source>
</evidence>
<evidence type="ECO:0000313" key="9">
    <source>
        <dbReference type="EMBL" id="AWU78548.1"/>
    </source>
</evidence>
<keyword evidence="7" id="KW-0830">Ubiquinone</keyword>
<gene>
    <name evidence="9" type="primary">NAD1</name>
    <name evidence="9" type="ORF">C5L36_MT00220</name>
</gene>
<dbReference type="VEuPathDB" id="FungiDB:C5L36_MT00220"/>
<comment type="subcellular location">
    <subcellularLocation>
        <location evidence="1">Membrane</location>
        <topology evidence="1">Multi-pass membrane protein</topology>
    </subcellularLocation>
    <subcellularLocation>
        <location evidence="6">Mitochondrion inner membrane</location>
        <topology evidence="6">Multi-pass membrane protein</topology>
    </subcellularLocation>
</comment>
<evidence type="ECO:0000313" key="10">
    <source>
        <dbReference type="Proteomes" id="UP000249293"/>
    </source>
</evidence>
<dbReference type="GO" id="GO:0003954">
    <property type="term" value="F:NADH dehydrogenase activity"/>
    <property type="evidence" value="ECO:0007669"/>
    <property type="project" value="TreeGrafter"/>
</dbReference>
<evidence type="ECO:0000256" key="7">
    <source>
        <dbReference type="RuleBase" id="RU000473"/>
    </source>
</evidence>
<reference evidence="9 10" key="1">
    <citation type="submission" date="2018-06" db="EMBL/GenBank/DDBJ databases">
        <title>Population genomics shows no distinction between pathogenic Candida krusei and environmental Pichia kudriavzevii: One species, four names.</title>
        <authorList>
            <person name="Douglass A.P."/>
            <person name="Offei B."/>
            <person name="Braun-Galleani S."/>
            <person name="Coughlan A.Y."/>
            <person name="Martos A."/>
            <person name="Ortiz-Merino R.A."/>
            <person name="Byrne K.P."/>
            <person name="Wolfe K.H."/>
        </authorList>
    </citation>
    <scope>NUCLEOTIDE SEQUENCE [LARGE SCALE GENOMIC DNA]</scope>
    <source>
        <strain evidence="9 10">CBS573</strain>
    </source>
</reference>
<dbReference type="PANTHER" id="PTHR11432:SF3">
    <property type="entry name" value="NADH-UBIQUINONE OXIDOREDUCTASE CHAIN 1"/>
    <property type="match status" value="1"/>
</dbReference>
<evidence type="ECO:0000256" key="5">
    <source>
        <dbReference type="ARBA" id="ARBA00023136"/>
    </source>
</evidence>
<keyword evidence="6" id="KW-0520">NAD</keyword>
<dbReference type="EC" id="7.1.1.2" evidence="7"/>
<comment type="catalytic activity">
    <reaction evidence="7">
        <text>a ubiquinone + NADH + 5 H(+)(in) = a ubiquinol + NAD(+) + 4 H(+)(out)</text>
        <dbReference type="Rhea" id="RHEA:29091"/>
        <dbReference type="Rhea" id="RHEA-COMP:9565"/>
        <dbReference type="Rhea" id="RHEA-COMP:9566"/>
        <dbReference type="ChEBI" id="CHEBI:15378"/>
        <dbReference type="ChEBI" id="CHEBI:16389"/>
        <dbReference type="ChEBI" id="CHEBI:17976"/>
        <dbReference type="ChEBI" id="CHEBI:57540"/>
        <dbReference type="ChEBI" id="CHEBI:57945"/>
        <dbReference type="EC" id="7.1.1.2"/>
    </reaction>
</comment>
<evidence type="ECO:0000256" key="3">
    <source>
        <dbReference type="ARBA" id="ARBA00022692"/>
    </source>
</evidence>
<dbReference type="STRING" id="4909.A0A2U9RCC6"/>
<dbReference type="InterPro" id="IPR001694">
    <property type="entry name" value="NADH_UbQ_OxRdtase_su1/FPO"/>
</dbReference>
<dbReference type="GO" id="GO:0005743">
    <property type="term" value="C:mitochondrial inner membrane"/>
    <property type="evidence" value="ECO:0007669"/>
    <property type="project" value="UniProtKB-SubCell"/>
</dbReference>
<evidence type="ECO:0000256" key="8">
    <source>
        <dbReference type="SAM" id="Phobius"/>
    </source>
</evidence>
<keyword evidence="3 6" id="KW-0812">Transmembrane</keyword>
<keyword evidence="5 8" id="KW-0472">Membrane</keyword>
<feature type="transmembrane region" description="Helical" evidence="8">
    <location>
        <begin position="156"/>
        <end position="174"/>
    </location>
</feature>
<evidence type="ECO:0000256" key="2">
    <source>
        <dbReference type="ARBA" id="ARBA00010535"/>
    </source>
</evidence>
<dbReference type="PROSITE" id="PS00668">
    <property type="entry name" value="COMPLEX1_ND1_2"/>
    <property type="match status" value="1"/>
</dbReference>
<dbReference type="PANTHER" id="PTHR11432">
    <property type="entry name" value="NADH DEHYDROGENASE SUBUNIT 1"/>
    <property type="match status" value="1"/>
</dbReference>
<dbReference type="Pfam" id="PF00146">
    <property type="entry name" value="NADHdh"/>
    <property type="match status" value="1"/>
</dbReference>
<dbReference type="Proteomes" id="UP000249293">
    <property type="component" value="Mitochondrion MT"/>
</dbReference>
<dbReference type="HAMAP" id="MF_01350">
    <property type="entry name" value="NDH1_NuoH"/>
    <property type="match status" value="1"/>
</dbReference>